<dbReference type="AlphaFoldDB" id="A0A7W9PHG1"/>
<organism evidence="2 3">
    <name type="scientific">Nocardia transvalensis</name>
    <dbReference type="NCBI Taxonomy" id="37333"/>
    <lineage>
        <taxon>Bacteria</taxon>
        <taxon>Bacillati</taxon>
        <taxon>Actinomycetota</taxon>
        <taxon>Actinomycetes</taxon>
        <taxon>Mycobacteriales</taxon>
        <taxon>Nocardiaceae</taxon>
        <taxon>Nocardia</taxon>
    </lineage>
</organism>
<sequence>MGLFGGIGGRRAERDARIRDEAYRQAVESGASEEDAVQAGEGAVRSARRRRRLLMSGGGGS</sequence>
<gene>
    <name evidence="2" type="ORF">BJY24_005168</name>
</gene>
<dbReference type="Proteomes" id="UP000540412">
    <property type="component" value="Unassembled WGS sequence"/>
</dbReference>
<proteinExistence type="predicted"/>
<evidence type="ECO:0000256" key="1">
    <source>
        <dbReference type="SAM" id="MobiDB-lite"/>
    </source>
</evidence>
<evidence type="ECO:0000313" key="3">
    <source>
        <dbReference type="Proteomes" id="UP000540412"/>
    </source>
</evidence>
<reference evidence="2 3" key="1">
    <citation type="submission" date="2020-08" db="EMBL/GenBank/DDBJ databases">
        <title>Sequencing the genomes of 1000 actinobacteria strains.</title>
        <authorList>
            <person name="Klenk H.-P."/>
        </authorList>
    </citation>
    <scope>NUCLEOTIDE SEQUENCE [LARGE SCALE GENOMIC DNA]</scope>
    <source>
        <strain evidence="2 3">DSM 43582</strain>
    </source>
</reference>
<keyword evidence="3" id="KW-1185">Reference proteome</keyword>
<evidence type="ECO:0000313" key="2">
    <source>
        <dbReference type="EMBL" id="MBB5916256.1"/>
    </source>
</evidence>
<protein>
    <submittedName>
        <fullName evidence="2">Uncharacterized protein</fullName>
    </submittedName>
</protein>
<dbReference type="EMBL" id="JACHIT010000002">
    <property type="protein sequence ID" value="MBB5916256.1"/>
    <property type="molecule type" value="Genomic_DNA"/>
</dbReference>
<feature type="region of interest" description="Disordered" evidence="1">
    <location>
        <begin position="27"/>
        <end position="61"/>
    </location>
</feature>
<name>A0A7W9PHG1_9NOCA</name>
<dbReference type="RefSeq" id="WP_157185647.1">
    <property type="nucleotide sequence ID" value="NZ_JACHIT010000002.1"/>
</dbReference>
<accession>A0A7W9PHG1</accession>
<comment type="caution">
    <text evidence="2">The sequence shown here is derived from an EMBL/GenBank/DDBJ whole genome shotgun (WGS) entry which is preliminary data.</text>
</comment>